<dbReference type="AlphaFoldDB" id="A0A2P2N618"/>
<evidence type="ECO:0000313" key="1">
    <source>
        <dbReference type="EMBL" id="MBX37949.1"/>
    </source>
</evidence>
<reference evidence="1" key="1">
    <citation type="submission" date="2018-02" db="EMBL/GenBank/DDBJ databases">
        <title>Rhizophora mucronata_Transcriptome.</title>
        <authorList>
            <person name="Meera S.P."/>
            <person name="Sreeshan A."/>
            <person name="Augustine A."/>
        </authorList>
    </citation>
    <scope>NUCLEOTIDE SEQUENCE</scope>
    <source>
        <tissue evidence="1">Leaf</tissue>
    </source>
</reference>
<proteinExistence type="predicted"/>
<organism evidence="1">
    <name type="scientific">Rhizophora mucronata</name>
    <name type="common">Asiatic mangrove</name>
    <dbReference type="NCBI Taxonomy" id="61149"/>
    <lineage>
        <taxon>Eukaryota</taxon>
        <taxon>Viridiplantae</taxon>
        <taxon>Streptophyta</taxon>
        <taxon>Embryophyta</taxon>
        <taxon>Tracheophyta</taxon>
        <taxon>Spermatophyta</taxon>
        <taxon>Magnoliopsida</taxon>
        <taxon>eudicotyledons</taxon>
        <taxon>Gunneridae</taxon>
        <taxon>Pentapetalae</taxon>
        <taxon>rosids</taxon>
        <taxon>fabids</taxon>
        <taxon>Malpighiales</taxon>
        <taxon>Rhizophoraceae</taxon>
        <taxon>Rhizophora</taxon>
    </lineage>
</organism>
<dbReference type="EMBL" id="GGEC01057465">
    <property type="protein sequence ID" value="MBX37949.1"/>
    <property type="molecule type" value="Transcribed_RNA"/>
</dbReference>
<sequence length="34" mass="3822">MEPINYQLEQVHSCHHQQPAQEACLVSTMPTSLA</sequence>
<accession>A0A2P2N618</accession>
<protein>
    <submittedName>
        <fullName evidence="1">Uncharacterized protein</fullName>
    </submittedName>
</protein>
<name>A0A2P2N618_RHIMU</name>